<proteinExistence type="inferred from homology"/>
<evidence type="ECO:0000256" key="9">
    <source>
        <dbReference type="ARBA" id="ARBA00023225"/>
    </source>
</evidence>
<evidence type="ECO:0000256" key="1">
    <source>
        <dbReference type="ARBA" id="ARBA00003041"/>
    </source>
</evidence>
<evidence type="ECO:0000256" key="2">
    <source>
        <dbReference type="ARBA" id="ARBA00004496"/>
    </source>
</evidence>
<keyword evidence="5" id="KW-0813">Transport</keyword>
<dbReference type="InterPro" id="IPR012842">
    <property type="entry name" value="T3SS_SctL/SctL2"/>
</dbReference>
<dbReference type="OrthoDB" id="8221108at2"/>
<dbReference type="PANTHER" id="PTHR34982:SF1">
    <property type="entry name" value="FLAGELLAR ASSEMBLY PROTEIN FLIH"/>
    <property type="match status" value="1"/>
</dbReference>
<evidence type="ECO:0000256" key="10">
    <source>
        <dbReference type="ARBA" id="ARBA00024335"/>
    </source>
</evidence>
<dbReference type="NCBIfam" id="NF005392">
    <property type="entry name" value="PRK06937.1"/>
    <property type="match status" value="1"/>
</dbReference>
<evidence type="ECO:0000256" key="8">
    <source>
        <dbReference type="ARBA" id="ARBA00022927"/>
    </source>
</evidence>
<dbReference type="GO" id="GO:0030254">
    <property type="term" value="P:protein secretion by the type III secretion system"/>
    <property type="evidence" value="ECO:0007669"/>
    <property type="project" value="InterPro"/>
</dbReference>
<dbReference type="STRING" id="762983.HMPREF9444_00615"/>
<evidence type="ECO:0000256" key="3">
    <source>
        <dbReference type="ARBA" id="ARBA00006602"/>
    </source>
</evidence>
<evidence type="ECO:0000256" key="4">
    <source>
        <dbReference type="ARBA" id="ARBA00016507"/>
    </source>
</evidence>
<comment type="similarity">
    <text evidence="3">Belongs to the FliH family.</text>
</comment>
<dbReference type="EMBL" id="AEVO01000028">
    <property type="protein sequence ID" value="EFY07568.1"/>
    <property type="molecule type" value="Genomic_DNA"/>
</dbReference>
<feature type="domain" description="Flagellar assembly protein FliH/Type III secretion system HrpE" evidence="12">
    <location>
        <begin position="89"/>
        <end position="195"/>
    </location>
</feature>
<gene>
    <name evidence="13" type="ORF">HMPREF9444_00615</name>
</gene>
<evidence type="ECO:0000256" key="5">
    <source>
        <dbReference type="ARBA" id="ARBA00022448"/>
    </source>
</evidence>
<protein>
    <recommendedName>
        <fullName evidence="4">Flagellar assembly protein FliH</fullName>
    </recommendedName>
    <alternativeName>
        <fullName evidence="11">Type 3 secretion system stator protein</fullName>
    </alternativeName>
</protein>
<evidence type="ECO:0000313" key="14">
    <source>
        <dbReference type="Proteomes" id="UP000018458"/>
    </source>
</evidence>
<dbReference type="GO" id="GO:0044781">
    <property type="term" value="P:bacterial-type flagellum organization"/>
    <property type="evidence" value="ECO:0007669"/>
    <property type="project" value="UniProtKB-KW"/>
</dbReference>
<dbReference type="RefSeq" id="WP_009142832.1">
    <property type="nucleotide sequence ID" value="NZ_GL830966.1"/>
</dbReference>
<dbReference type="GO" id="GO:0005829">
    <property type="term" value="C:cytosol"/>
    <property type="evidence" value="ECO:0007669"/>
    <property type="project" value="TreeGrafter"/>
</dbReference>
<dbReference type="InterPro" id="IPR051472">
    <property type="entry name" value="T3SS_Stator/FliH"/>
</dbReference>
<dbReference type="HOGENOM" id="CLU_062625_2_1_6"/>
<evidence type="ECO:0000259" key="12">
    <source>
        <dbReference type="Pfam" id="PF02108"/>
    </source>
</evidence>
<reference evidence="13 14" key="1">
    <citation type="submission" date="2011-01" db="EMBL/GenBank/DDBJ databases">
        <authorList>
            <person name="Weinstock G."/>
            <person name="Sodergren E."/>
            <person name="Clifton S."/>
            <person name="Fulton L."/>
            <person name="Fulton B."/>
            <person name="Courtney L."/>
            <person name="Fronick C."/>
            <person name="Harrison M."/>
            <person name="Strong C."/>
            <person name="Farmer C."/>
            <person name="Delahaunty K."/>
            <person name="Markovic C."/>
            <person name="Hall O."/>
            <person name="Minx P."/>
            <person name="Tomlinson C."/>
            <person name="Mitreva M."/>
            <person name="Hou S."/>
            <person name="Chen J."/>
            <person name="Wollam A."/>
            <person name="Pepin K.H."/>
            <person name="Johnson M."/>
            <person name="Bhonagiri V."/>
            <person name="Zhang X."/>
            <person name="Suruliraj S."/>
            <person name="Warren W."/>
            <person name="Chinwalla A."/>
            <person name="Mardis E.R."/>
            <person name="Wilson R.K."/>
        </authorList>
    </citation>
    <scope>NUCLEOTIDE SEQUENCE [LARGE SCALE GENOMIC DNA]</scope>
    <source>
        <strain evidence="14">DSM 22608 / JCM 16073 / KCTC 15190 / YIT 12066</strain>
    </source>
</reference>
<dbReference type="Pfam" id="PF02108">
    <property type="entry name" value="FliH"/>
    <property type="match status" value="1"/>
</dbReference>
<evidence type="ECO:0000313" key="13">
    <source>
        <dbReference type="EMBL" id="EFY07568.1"/>
    </source>
</evidence>
<dbReference type="InterPro" id="IPR018035">
    <property type="entry name" value="Flagellar_FliH/T3SS_HrpE"/>
</dbReference>
<dbReference type="eggNOG" id="COG1317">
    <property type="taxonomic scope" value="Bacteria"/>
</dbReference>
<organism evidence="13 14">
    <name type="scientific">Succinatimonas hippei (strain DSM 22608 / JCM 16073 / KCTC 15190 / YIT 12066)</name>
    <dbReference type="NCBI Taxonomy" id="762983"/>
    <lineage>
        <taxon>Bacteria</taxon>
        <taxon>Pseudomonadati</taxon>
        <taxon>Pseudomonadota</taxon>
        <taxon>Gammaproteobacteria</taxon>
        <taxon>Aeromonadales</taxon>
        <taxon>Succinivibrionaceae</taxon>
        <taxon>Succinatimonas</taxon>
    </lineage>
</organism>
<accession>E8LIU4</accession>
<evidence type="ECO:0000256" key="7">
    <source>
        <dbReference type="ARBA" id="ARBA00022795"/>
    </source>
</evidence>
<keyword evidence="9" id="KW-1006">Bacterial flagellum protein export</keyword>
<keyword evidence="8" id="KW-0653">Protein transport</keyword>
<comment type="caution">
    <text evidence="13">The sequence shown here is derived from an EMBL/GenBank/DDBJ whole genome shotgun (WGS) entry which is preliminary data.</text>
</comment>
<sequence>MEKIFHLDADDKLQIADDVKIIRKDDLEKFFAAEEIILESKKKAQKILDKAEEIYKNRFEQGLTEGKEEGKSEYTFKIMDMVLSQVDSLESLEKQLVEVVTKSVNKIIGDLDEKDRIVRVVRKGLSAVRGEKRIVVRVSTHDEPIVREDLKAYLLSDDGRSGYIEVIGDVNLKKGDCILETQMGVVEASLDTQLKILSESLSARVASKD</sequence>
<evidence type="ECO:0000256" key="11">
    <source>
        <dbReference type="ARBA" id="ARBA00040494"/>
    </source>
</evidence>
<comment type="subcellular location">
    <subcellularLocation>
        <location evidence="2">Cytoplasm</location>
    </subcellularLocation>
</comment>
<name>E8LIU4_SUCHY</name>
<dbReference type="AlphaFoldDB" id="E8LIU4"/>
<keyword evidence="7" id="KW-1005">Bacterial flagellum biogenesis</keyword>
<comment type="function">
    <text evidence="1">Needed for flagellar regrowth and assembly.</text>
</comment>
<dbReference type="Proteomes" id="UP000018458">
    <property type="component" value="Unassembled WGS sequence"/>
</dbReference>
<evidence type="ECO:0000256" key="6">
    <source>
        <dbReference type="ARBA" id="ARBA00022490"/>
    </source>
</evidence>
<comment type="similarity">
    <text evidence="10">Belongs to the SctL stator family.</text>
</comment>
<dbReference type="NCBIfam" id="TIGR02499">
    <property type="entry name" value="HrpE_YscL_not"/>
    <property type="match status" value="1"/>
</dbReference>
<dbReference type="PANTHER" id="PTHR34982">
    <property type="entry name" value="YOP PROTEINS TRANSLOCATION PROTEIN L"/>
    <property type="match status" value="1"/>
</dbReference>
<keyword evidence="14" id="KW-1185">Reference proteome</keyword>
<keyword evidence="6" id="KW-0963">Cytoplasm</keyword>